<dbReference type="RefSeq" id="WP_345433293.1">
    <property type="nucleotide sequence ID" value="NZ_BAABHK010000006.1"/>
</dbReference>
<proteinExistence type="predicted"/>
<gene>
    <name evidence="1" type="ORF">GCM10023196_048930</name>
</gene>
<organism evidence="1 2">
    <name type="scientific">Actinoallomurus vinaceus</name>
    <dbReference type="NCBI Taxonomy" id="1080074"/>
    <lineage>
        <taxon>Bacteria</taxon>
        <taxon>Bacillati</taxon>
        <taxon>Actinomycetota</taxon>
        <taxon>Actinomycetes</taxon>
        <taxon>Streptosporangiales</taxon>
        <taxon>Thermomonosporaceae</taxon>
        <taxon>Actinoallomurus</taxon>
    </lineage>
</organism>
<dbReference type="EMBL" id="BAABHK010000006">
    <property type="protein sequence ID" value="GAA4629196.1"/>
    <property type="molecule type" value="Genomic_DNA"/>
</dbReference>
<name>A0ABP8UG30_9ACTN</name>
<comment type="caution">
    <text evidence="1">The sequence shown here is derived from an EMBL/GenBank/DDBJ whole genome shotgun (WGS) entry which is preliminary data.</text>
</comment>
<sequence>MSVAISARQPHRRSASDNFVPDGIVDRLRLLGAASAHVDRPAELAELGRPVRFALCLTHDREESAFKVYGSTALGLLY</sequence>
<accession>A0ABP8UG30</accession>
<protein>
    <submittedName>
        <fullName evidence="1">Uncharacterized protein</fullName>
    </submittedName>
</protein>
<dbReference type="Proteomes" id="UP001501442">
    <property type="component" value="Unassembled WGS sequence"/>
</dbReference>
<evidence type="ECO:0000313" key="1">
    <source>
        <dbReference type="EMBL" id="GAA4629196.1"/>
    </source>
</evidence>
<evidence type="ECO:0000313" key="2">
    <source>
        <dbReference type="Proteomes" id="UP001501442"/>
    </source>
</evidence>
<reference evidence="2" key="1">
    <citation type="journal article" date="2019" name="Int. J. Syst. Evol. Microbiol.">
        <title>The Global Catalogue of Microorganisms (GCM) 10K type strain sequencing project: providing services to taxonomists for standard genome sequencing and annotation.</title>
        <authorList>
            <consortium name="The Broad Institute Genomics Platform"/>
            <consortium name="The Broad Institute Genome Sequencing Center for Infectious Disease"/>
            <person name="Wu L."/>
            <person name="Ma J."/>
        </authorList>
    </citation>
    <scope>NUCLEOTIDE SEQUENCE [LARGE SCALE GENOMIC DNA]</scope>
    <source>
        <strain evidence="2">JCM 17939</strain>
    </source>
</reference>
<keyword evidence="2" id="KW-1185">Reference proteome</keyword>